<proteinExistence type="predicted"/>
<reference evidence="2 3" key="1">
    <citation type="submission" date="2018-06" db="EMBL/GenBank/DDBJ databases">
        <authorList>
            <consortium name="Pathogen Informatics"/>
            <person name="Doyle S."/>
        </authorList>
    </citation>
    <scope>NUCLEOTIDE SEQUENCE [LARGE SCALE GENOMIC DNA]</scope>
    <source>
        <strain evidence="2 3">NCTC10821</strain>
    </source>
</reference>
<dbReference type="AlphaFoldDB" id="A0A378TK62"/>
<organism evidence="2 3">
    <name type="scientific">Mycolicibacterium tokaiense</name>
    <dbReference type="NCBI Taxonomy" id="39695"/>
    <lineage>
        <taxon>Bacteria</taxon>
        <taxon>Bacillati</taxon>
        <taxon>Actinomycetota</taxon>
        <taxon>Actinomycetes</taxon>
        <taxon>Mycobacteriales</taxon>
        <taxon>Mycobacteriaceae</taxon>
        <taxon>Mycolicibacterium</taxon>
    </lineage>
</organism>
<dbReference type="InterPro" id="IPR021414">
    <property type="entry name" value="DUF3054"/>
</dbReference>
<dbReference type="Pfam" id="PF11255">
    <property type="entry name" value="DUF3054"/>
    <property type="match status" value="1"/>
</dbReference>
<feature type="transmembrane region" description="Helical" evidence="1">
    <location>
        <begin position="7"/>
        <end position="25"/>
    </location>
</feature>
<feature type="transmembrane region" description="Helical" evidence="1">
    <location>
        <begin position="63"/>
        <end position="82"/>
    </location>
</feature>
<feature type="transmembrane region" description="Helical" evidence="1">
    <location>
        <begin position="88"/>
        <end position="109"/>
    </location>
</feature>
<gene>
    <name evidence="2" type="ORF">NCTC10821_03741</name>
</gene>
<keyword evidence="3" id="KW-1185">Reference proteome</keyword>
<evidence type="ECO:0000256" key="1">
    <source>
        <dbReference type="SAM" id="Phobius"/>
    </source>
</evidence>
<dbReference type="EMBL" id="UGQT01000001">
    <property type="protein sequence ID" value="STZ60203.1"/>
    <property type="molecule type" value="Genomic_DNA"/>
</dbReference>
<dbReference type="Proteomes" id="UP000254978">
    <property type="component" value="Unassembled WGS sequence"/>
</dbReference>
<keyword evidence="1" id="KW-0472">Membrane</keyword>
<accession>A0A378TK62</accession>
<keyword evidence="1 2" id="KW-0812">Transmembrane</keyword>
<sequence length="125" mass="13344">MKADKTITALAIDTAAVITFCTIGRRSHAEGLTLSGIATTAWPFLTGTAVGWVASRGWRKPTALVPTGLVVWVSTVVVGMLLRKLTSAPVAASFIVVASSVTAVFLLGWRSIVGWRGHRNRQRRA</sequence>
<evidence type="ECO:0000313" key="3">
    <source>
        <dbReference type="Proteomes" id="UP000254978"/>
    </source>
</evidence>
<evidence type="ECO:0000313" key="2">
    <source>
        <dbReference type="EMBL" id="STZ60203.1"/>
    </source>
</evidence>
<name>A0A378TK62_9MYCO</name>
<protein>
    <submittedName>
        <fullName evidence="2">Transmembrane protein</fullName>
    </submittedName>
</protein>
<feature type="transmembrane region" description="Helical" evidence="1">
    <location>
        <begin position="31"/>
        <end position="54"/>
    </location>
</feature>
<dbReference type="OrthoDB" id="3698172at2"/>
<keyword evidence="1" id="KW-1133">Transmembrane helix</keyword>
<dbReference type="RefSeq" id="WP_068918908.1">
    <property type="nucleotide sequence ID" value="NZ_AP022600.1"/>
</dbReference>